<dbReference type="SUPFAM" id="SSF52058">
    <property type="entry name" value="L domain-like"/>
    <property type="match status" value="2"/>
</dbReference>
<dbReference type="Proteomes" id="UP001157006">
    <property type="component" value="Chromosome 1L"/>
</dbReference>
<evidence type="ECO:0000313" key="4">
    <source>
        <dbReference type="Proteomes" id="UP001157006"/>
    </source>
</evidence>
<reference evidence="3 4" key="1">
    <citation type="submission" date="2023-01" db="EMBL/GenBank/DDBJ databases">
        <authorList>
            <person name="Kreplak J."/>
        </authorList>
    </citation>
    <scope>NUCLEOTIDE SEQUENCE [LARGE SCALE GENOMIC DNA]</scope>
</reference>
<dbReference type="AlphaFoldDB" id="A0AAV0YQP7"/>
<keyword evidence="1" id="KW-0677">Repeat</keyword>
<protein>
    <recommendedName>
        <fullName evidence="2">Disease resistance R13L4/SHOC-2-like LRR domain-containing protein</fullName>
    </recommendedName>
</protein>
<dbReference type="InterPro" id="IPR032675">
    <property type="entry name" value="LRR_dom_sf"/>
</dbReference>
<accession>A0AAV0YQP7</accession>
<feature type="domain" description="Disease resistance R13L4/SHOC-2-like LRR" evidence="2">
    <location>
        <begin position="115"/>
        <end position="263"/>
    </location>
</feature>
<proteinExistence type="predicted"/>
<dbReference type="InterPro" id="IPR001611">
    <property type="entry name" value="Leu-rich_rpt"/>
</dbReference>
<dbReference type="PANTHER" id="PTHR48065">
    <property type="entry name" value="OS10G0469600 PROTEIN"/>
    <property type="match status" value="1"/>
</dbReference>
<sequence>MFLCNNMLQGNIPEPLFNLVNLTNLCLSSNNLSGLVNFKLISKFQNLESLSLSRNSQLSLNFESDSETANYSFPSLRVLPKSFGEVFPSLVYVDLSNNKLSGRVPNWLPEMSLLQSLNLSQNMFTSIDQFSMHYWLRSLDLSFNSLGGEMSLSICNTAVLQILNLSRNKFTGMIPQCIANLPFLQVLDVEMNKLHGSVPNTFSRMTFSTLNLNGNQLQGPLPKSLSNCTYLEVLNLGNNKIEDTFPYWLQTLPNLKVLVLRANKLHGPITKLRSRTIHFPV</sequence>
<evidence type="ECO:0000313" key="3">
    <source>
        <dbReference type="EMBL" id="CAI8586989.1"/>
    </source>
</evidence>
<dbReference type="Pfam" id="PF23598">
    <property type="entry name" value="LRR_14"/>
    <property type="match status" value="1"/>
</dbReference>
<organism evidence="3 4">
    <name type="scientific">Vicia faba</name>
    <name type="common">Broad bean</name>
    <name type="synonym">Faba vulgaris</name>
    <dbReference type="NCBI Taxonomy" id="3906"/>
    <lineage>
        <taxon>Eukaryota</taxon>
        <taxon>Viridiplantae</taxon>
        <taxon>Streptophyta</taxon>
        <taxon>Embryophyta</taxon>
        <taxon>Tracheophyta</taxon>
        <taxon>Spermatophyta</taxon>
        <taxon>Magnoliopsida</taxon>
        <taxon>eudicotyledons</taxon>
        <taxon>Gunneridae</taxon>
        <taxon>Pentapetalae</taxon>
        <taxon>rosids</taxon>
        <taxon>fabids</taxon>
        <taxon>Fabales</taxon>
        <taxon>Fabaceae</taxon>
        <taxon>Papilionoideae</taxon>
        <taxon>50 kb inversion clade</taxon>
        <taxon>NPAAA clade</taxon>
        <taxon>Hologalegina</taxon>
        <taxon>IRL clade</taxon>
        <taxon>Fabeae</taxon>
        <taxon>Vicia</taxon>
    </lineage>
</organism>
<keyword evidence="4" id="KW-1185">Reference proteome</keyword>
<evidence type="ECO:0000256" key="1">
    <source>
        <dbReference type="ARBA" id="ARBA00022737"/>
    </source>
</evidence>
<dbReference type="InterPro" id="IPR055414">
    <property type="entry name" value="LRR_R13L4/SHOC2-like"/>
</dbReference>
<evidence type="ECO:0000259" key="2">
    <source>
        <dbReference type="Pfam" id="PF23598"/>
    </source>
</evidence>
<dbReference type="Gene3D" id="3.80.10.10">
    <property type="entry name" value="Ribonuclease Inhibitor"/>
    <property type="match status" value="2"/>
</dbReference>
<dbReference type="PANTHER" id="PTHR48065:SF39">
    <property type="entry name" value="TRANSPORTER ABC DOMAIN PROTEIN"/>
    <property type="match status" value="1"/>
</dbReference>
<gene>
    <name evidence="3" type="ORF">VFH_I279520</name>
</gene>
<dbReference type="Pfam" id="PF00560">
    <property type="entry name" value="LRR_1"/>
    <property type="match status" value="1"/>
</dbReference>
<name>A0AAV0YQP7_VICFA</name>
<dbReference type="EMBL" id="OX451736">
    <property type="protein sequence ID" value="CAI8586989.1"/>
    <property type="molecule type" value="Genomic_DNA"/>
</dbReference>